<evidence type="ECO:0000256" key="1">
    <source>
        <dbReference type="ARBA" id="ARBA00004123"/>
    </source>
</evidence>
<evidence type="ECO:0000256" key="8">
    <source>
        <dbReference type="SAM" id="MobiDB-lite"/>
    </source>
</evidence>
<dbReference type="Pfam" id="PF00096">
    <property type="entry name" value="zf-C2H2"/>
    <property type="match status" value="1"/>
</dbReference>
<dbReference type="Gene3D" id="3.30.160.60">
    <property type="entry name" value="Classic Zinc Finger"/>
    <property type="match status" value="2"/>
</dbReference>
<dbReference type="EMBL" id="SKBN01000226">
    <property type="protein sequence ID" value="TGJ80357.1"/>
    <property type="molecule type" value="Genomic_DNA"/>
</dbReference>
<dbReference type="GO" id="GO:0005634">
    <property type="term" value="C:nucleus"/>
    <property type="evidence" value="ECO:0007669"/>
    <property type="project" value="UniProtKB-SubCell"/>
</dbReference>
<keyword evidence="6" id="KW-0539">Nucleus</keyword>
<dbReference type="STRING" id="37992.A0A4Z0YBE0"/>
<comment type="subcellular location">
    <subcellularLocation>
        <location evidence="1">Nucleus</location>
    </subcellularLocation>
</comment>
<evidence type="ECO:0000259" key="9">
    <source>
        <dbReference type="PROSITE" id="PS50157"/>
    </source>
</evidence>
<dbReference type="InterPro" id="IPR050888">
    <property type="entry name" value="ZnF_C2H2-type_TF"/>
</dbReference>
<proteinExistence type="predicted"/>
<protein>
    <recommendedName>
        <fullName evidence="9">C2H2-type domain-containing protein</fullName>
    </recommendedName>
</protein>
<evidence type="ECO:0000256" key="6">
    <source>
        <dbReference type="ARBA" id="ARBA00023242"/>
    </source>
</evidence>
<evidence type="ECO:0000256" key="2">
    <source>
        <dbReference type="ARBA" id="ARBA00022723"/>
    </source>
</evidence>
<keyword evidence="4 7" id="KW-0863">Zinc-finger</keyword>
<dbReference type="OrthoDB" id="6077919at2759"/>
<dbReference type="SUPFAM" id="SSF57667">
    <property type="entry name" value="beta-beta-alpha zinc fingers"/>
    <property type="match status" value="2"/>
</dbReference>
<comment type="caution">
    <text evidence="10">The sequence shown here is derived from an EMBL/GenBank/DDBJ whole genome shotgun (WGS) entry which is preliminary data.</text>
</comment>
<reference evidence="10 11" key="1">
    <citation type="submission" date="2019-03" db="EMBL/GenBank/DDBJ databases">
        <title>Draft genome sequence of Xylaria hypoxylon DSM 108379, a ubiquitous saprotrophic-parasitic fungi on hardwood.</title>
        <authorList>
            <person name="Buettner E."/>
            <person name="Leonhardt S."/>
            <person name="Gebauer A.M."/>
            <person name="Liers C."/>
            <person name="Hofrichter M."/>
            <person name="Kellner H."/>
        </authorList>
    </citation>
    <scope>NUCLEOTIDE SEQUENCE [LARGE SCALE GENOMIC DNA]</scope>
    <source>
        <strain evidence="10 11">DSM 108379</strain>
    </source>
</reference>
<keyword evidence="2" id="KW-0479">Metal-binding</keyword>
<dbReference type="GO" id="GO:0008270">
    <property type="term" value="F:zinc ion binding"/>
    <property type="evidence" value="ECO:0007669"/>
    <property type="project" value="UniProtKB-KW"/>
</dbReference>
<dbReference type="Proteomes" id="UP000297716">
    <property type="component" value="Unassembled WGS sequence"/>
</dbReference>
<feature type="domain" description="C2H2-type" evidence="9">
    <location>
        <begin position="142"/>
        <end position="164"/>
    </location>
</feature>
<organism evidence="10 11">
    <name type="scientific">Xylaria hypoxylon</name>
    <dbReference type="NCBI Taxonomy" id="37992"/>
    <lineage>
        <taxon>Eukaryota</taxon>
        <taxon>Fungi</taxon>
        <taxon>Dikarya</taxon>
        <taxon>Ascomycota</taxon>
        <taxon>Pezizomycotina</taxon>
        <taxon>Sordariomycetes</taxon>
        <taxon>Xylariomycetidae</taxon>
        <taxon>Xylariales</taxon>
        <taxon>Xylariaceae</taxon>
        <taxon>Xylaria</taxon>
    </lineage>
</organism>
<feature type="compositionally biased region" description="Polar residues" evidence="8">
    <location>
        <begin position="707"/>
        <end position="727"/>
    </location>
</feature>
<evidence type="ECO:0000256" key="5">
    <source>
        <dbReference type="ARBA" id="ARBA00022833"/>
    </source>
</evidence>
<evidence type="ECO:0000313" key="11">
    <source>
        <dbReference type="Proteomes" id="UP000297716"/>
    </source>
</evidence>
<feature type="region of interest" description="Disordered" evidence="8">
    <location>
        <begin position="355"/>
        <end position="387"/>
    </location>
</feature>
<keyword evidence="11" id="KW-1185">Reference proteome</keyword>
<evidence type="ECO:0000256" key="4">
    <source>
        <dbReference type="ARBA" id="ARBA00022771"/>
    </source>
</evidence>
<dbReference type="PROSITE" id="PS00028">
    <property type="entry name" value="ZINC_FINGER_C2H2_1"/>
    <property type="match status" value="3"/>
</dbReference>
<dbReference type="InterPro" id="IPR013087">
    <property type="entry name" value="Znf_C2H2_type"/>
</dbReference>
<keyword evidence="3" id="KW-0677">Repeat</keyword>
<dbReference type="SMART" id="SM00355">
    <property type="entry name" value="ZnF_C2H2"/>
    <property type="match status" value="6"/>
</dbReference>
<sequence length="727" mass="82035">MNFSHETQATGKDPIVRWYEVNDGPWHPRELTSGTADGGGQSMVSSMRDSQFIVPTRSNMVPSEIMPHSDSGYGSYHNQPSIANSSVCDDSFDANPDGQSIMGGSMVDTQFSVADVMPNNSLNLRGPCDSWSNPIRIETISMRCEECGKSVKTKSELKKHDQRHKKPFKCDVKDCHRGVEGFSTTNDLDRHKRSVHPGSQTFGNRYVCRIGPCKTKDKIWPRADNFKAHLKRVHLHERVSDEDLDTYIYIQPTSLDEPQDNTRQEEVMSDCNEYPGLANGQTNNWPPFLEVAHSINSLGPLSEAQGEETLSLSGSQQGLANLHIHHTVPQRELYQETTEPHPTSHGLMVSTSLIQHNQSSHESEVSESTSSPDQEQMTQVPRGHSNEIQVIGVDGSRFGLLDESSEPLSRTSPAHSLPDDLVKTDGGASDSIDPEDFSAHQTGLPKLNLSNLDINDTSDLRILLEHLSSRGLLEKFGYKKEGFEAAELTKTEADPTTNPHHCHPCSTCTKTFPRKCELKKHEKRHEKPYGCTMTGCDKRFGSKNDWKRHENTQHFMLEMWRCDEQGCERFCHRREMFKAHLEKDHQIDDQNKLDAKLESCRVGRNCEARFWCGFCQSIIEIKQQGHQAWAERFDHIDDHFNGRNNGTRKEISEWKNLDLPGRSKEDSEEGDDPGPSTRNAKAHHPTREGIHHSPSHSKSKRKRDDGSNVSSSKKFRLQSQGLLCVSQ</sequence>
<name>A0A4Z0YBE0_9PEZI</name>
<evidence type="ECO:0000256" key="3">
    <source>
        <dbReference type="ARBA" id="ARBA00022737"/>
    </source>
</evidence>
<accession>A0A4Z0YBE0</accession>
<dbReference type="PROSITE" id="PS50157">
    <property type="entry name" value="ZINC_FINGER_C2H2_2"/>
    <property type="match status" value="3"/>
</dbReference>
<gene>
    <name evidence="10" type="ORF">E0Z10_g8416</name>
</gene>
<feature type="region of interest" description="Disordered" evidence="8">
    <location>
        <begin position="641"/>
        <end position="727"/>
    </location>
</feature>
<evidence type="ECO:0000256" key="7">
    <source>
        <dbReference type="PROSITE-ProRule" id="PRU00042"/>
    </source>
</evidence>
<evidence type="ECO:0000313" key="10">
    <source>
        <dbReference type="EMBL" id="TGJ80357.1"/>
    </source>
</evidence>
<feature type="domain" description="C2H2-type" evidence="9">
    <location>
        <begin position="529"/>
        <end position="554"/>
    </location>
</feature>
<keyword evidence="5" id="KW-0862">Zinc</keyword>
<dbReference type="InterPro" id="IPR036236">
    <property type="entry name" value="Znf_C2H2_sf"/>
</dbReference>
<feature type="domain" description="C2H2-type" evidence="9">
    <location>
        <begin position="503"/>
        <end position="530"/>
    </location>
</feature>
<dbReference type="AlphaFoldDB" id="A0A4Z0YBE0"/>
<feature type="region of interest" description="Disordered" evidence="8">
    <location>
        <begin position="399"/>
        <end position="443"/>
    </location>
</feature>
<dbReference type="PANTHER" id="PTHR24406">
    <property type="entry name" value="TRANSCRIPTIONAL REPRESSOR CTCFL-RELATED"/>
    <property type="match status" value="1"/>
</dbReference>
<feature type="compositionally biased region" description="Basic and acidic residues" evidence="8">
    <location>
        <begin position="641"/>
        <end position="665"/>
    </location>
</feature>